<dbReference type="GO" id="GO:0016020">
    <property type="term" value="C:membrane"/>
    <property type="evidence" value="ECO:0007669"/>
    <property type="project" value="UniProtKB-SubCell"/>
</dbReference>
<keyword evidence="9" id="KW-1185">Reference proteome</keyword>
<dbReference type="AlphaFoldDB" id="A0A830C4U9"/>
<dbReference type="Gene3D" id="1.10.510.10">
    <property type="entry name" value="Transferase(Phosphotransferase) domain 1"/>
    <property type="match status" value="1"/>
</dbReference>
<keyword evidence="8" id="KW-0808">Transferase</keyword>
<evidence type="ECO:0000313" key="8">
    <source>
        <dbReference type="EMBL" id="GFP91294.1"/>
    </source>
</evidence>
<comment type="subcellular location">
    <subcellularLocation>
        <location evidence="1">Membrane</location>
        <topology evidence="1">Single-pass type I membrane protein</topology>
    </subcellularLocation>
</comment>
<keyword evidence="6" id="KW-0472">Membrane</keyword>
<keyword evidence="8" id="KW-0675">Receptor</keyword>
<evidence type="ECO:0000313" key="9">
    <source>
        <dbReference type="Proteomes" id="UP000653305"/>
    </source>
</evidence>
<sequence>MLLLEMAGRRKNMNPFTDDVGQIYFPSWAYDRIHAGKDIEIKDADDEERRMVRKIIVVALWCIHMKLSDRPSMSKVVEMLEGDCELQMPAKPFVAPREITEDQ</sequence>
<evidence type="ECO:0000256" key="7">
    <source>
        <dbReference type="ARBA" id="ARBA00023180"/>
    </source>
</evidence>
<gene>
    <name evidence="8" type="ORF">PHJA_001273400</name>
</gene>
<evidence type="ECO:0000256" key="4">
    <source>
        <dbReference type="ARBA" id="ARBA00022729"/>
    </source>
</evidence>
<dbReference type="InterPro" id="IPR045874">
    <property type="entry name" value="LRK10/LRL21-25-like"/>
</dbReference>
<keyword evidence="5" id="KW-1133">Transmembrane helix</keyword>
<evidence type="ECO:0000256" key="2">
    <source>
        <dbReference type="ARBA" id="ARBA00022527"/>
    </source>
</evidence>
<proteinExistence type="predicted"/>
<accession>A0A830C4U9</accession>
<dbReference type="EMBL" id="BMAC01000241">
    <property type="protein sequence ID" value="GFP91294.1"/>
    <property type="molecule type" value="Genomic_DNA"/>
</dbReference>
<keyword evidence="3" id="KW-0812">Transmembrane</keyword>
<reference evidence="8" key="1">
    <citation type="submission" date="2020-07" db="EMBL/GenBank/DDBJ databases">
        <title>Ethylene signaling mediates host invasion by parasitic plants.</title>
        <authorList>
            <person name="Yoshida S."/>
        </authorList>
    </citation>
    <scope>NUCLEOTIDE SEQUENCE</scope>
    <source>
        <strain evidence="8">Okayama</strain>
    </source>
</reference>
<dbReference type="Proteomes" id="UP000653305">
    <property type="component" value="Unassembled WGS sequence"/>
</dbReference>
<dbReference type="PANTHER" id="PTHR27009">
    <property type="entry name" value="RUST RESISTANCE KINASE LR10-RELATED"/>
    <property type="match status" value="1"/>
</dbReference>
<evidence type="ECO:0000256" key="1">
    <source>
        <dbReference type="ARBA" id="ARBA00004479"/>
    </source>
</evidence>
<evidence type="ECO:0000256" key="3">
    <source>
        <dbReference type="ARBA" id="ARBA00022692"/>
    </source>
</evidence>
<dbReference type="GO" id="GO:0004674">
    <property type="term" value="F:protein serine/threonine kinase activity"/>
    <property type="evidence" value="ECO:0007669"/>
    <property type="project" value="UniProtKB-KW"/>
</dbReference>
<evidence type="ECO:0000256" key="6">
    <source>
        <dbReference type="ARBA" id="ARBA00023136"/>
    </source>
</evidence>
<name>A0A830C4U9_9LAMI</name>
<keyword evidence="2" id="KW-0723">Serine/threonine-protein kinase</keyword>
<comment type="caution">
    <text evidence="8">The sequence shown here is derived from an EMBL/GenBank/DDBJ whole genome shotgun (WGS) entry which is preliminary data.</text>
</comment>
<keyword evidence="7" id="KW-0325">Glycoprotein</keyword>
<keyword evidence="4" id="KW-0732">Signal</keyword>
<keyword evidence="8" id="KW-0418">Kinase</keyword>
<evidence type="ECO:0000256" key="5">
    <source>
        <dbReference type="ARBA" id="ARBA00022989"/>
    </source>
</evidence>
<dbReference type="OrthoDB" id="912567at2759"/>
<organism evidence="8 9">
    <name type="scientific">Phtheirospermum japonicum</name>
    <dbReference type="NCBI Taxonomy" id="374723"/>
    <lineage>
        <taxon>Eukaryota</taxon>
        <taxon>Viridiplantae</taxon>
        <taxon>Streptophyta</taxon>
        <taxon>Embryophyta</taxon>
        <taxon>Tracheophyta</taxon>
        <taxon>Spermatophyta</taxon>
        <taxon>Magnoliopsida</taxon>
        <taxon>eudicotyledons</taxon>
        <taxon>Gunneridae</taxon>
        <taxon>Pentapetalae</taxon>
        <taxon>asterids</taxon>
        <taxon>lamiids</taxon>
        <taxon>Lamiales</taxon>
        <taxon>Orobanchaceae</taxon>
        <taxon>Orobanchaceae incertae sedis</taxon>
        <taxon>Phtheirospermum</taxon>
    </lineage>
</organism>
<protein>
    <submittedName>
        <fullName evidence="8">Probable receptor-like protein kinase at5g39020</fullName>
    </submittedName>
</protein>